<dbReference type="EMBL" id="JSVA01000007">
    <property type="protein sequence ID" value="KOF03523.1"/>
    <property type="molecule type" value="Genomic_DNA"/>
</dbReference>
<feature type="domain" description="Peptidase M56" evidence="2">
    <location>
        <begin position="155"/>
        <end position="250"/>
    </location>
</feature>
<dbReference type="PANTHER" id="PTHR34978">
    <property type="entry name" value="POSSIBLE SENSOR-TRANSDUCER PROTEIN BLAR"/>
    <property type="match status" value="1"/>
</dbReference>
<evidence type="ECO:0000259" key="2">
    <source>
        <dbReference type="Pfam" id="PF05569"/>
    </source>
</evidence>
<feature type="transmembrane region" description="Helical" evidence="1">
    <location>
        <begin position="90"/>
        <end position="109"/>
    </location>
</feature>
<sequence>MNSYLIESSICLASFYGFYWLFLRGEKLLSVNRFYLLFTVVASILIPLLSFESQFAFSSTTALAAQATASTPIGVTEISTQTNPLVSIEALYLLGLIVSVIILVFKLFIVKRKVGKWPSLQNNCIEVVETEGNDAYSFFNTIFVGKELNKNESLKQQIIAHELAHIEGRHSLDLLLFEVLKCVYWFNPFSYLYAKSIRLQHEYIADHSVLQRTHPKHYERSLLQFALAKVNSSLISSFSEHPIQKRLKMIQKLNSNVMNKLKPLLALPILGLLFIAYACTDVVEPVLEDELEEVLIDVEVEVEPFIEYLDSTRTSDNEIIFENEIEVPVEVVEVKSVKRNFKLPTETERQTLKDHPLVKSTFTKEGIEILEIPNDLITEKPVVTVKGVRRSNH</sequence>
<dbReference type="OrthoDB" id="1522859at2"/>
<feature type="transmembrane region" description="Helical" evidence="1">
    <location>
        <begin position="6"/>
        <end position="22"/>
    </location>
</feature>
<comment type="caution">
    <text evidence="3">The sequence shown here is derived from an EMBL/GenBank/DDBJ whole genome shotgun (WGS) entry which is preliminary data.</text>
</comment>
<dbReference type="CDD" id="cd07341">
    <property type="entry name" value="M56_BlaR1_MecR1_like"/>
    <property type="match status" value="1"/>
</dbReference>
<proteinExistence type="predicted"/>
<keyword evidence="1" id="KW-0472">Membrane</keyword>
<dbReference type="Proteomes" id="UP000036908">
    <property type="component" value="Unassembled WGS sequence"/>
</dbReference>
<protein>
    <recommendedName>
        <fullName evidence="2">Peptidase M56 domain-containing protein</fullName>
    </recommendedName>
</protein>
<accession>A0A0L8ALZ8</accession>
<evidence type="ECO:0000313" key="3">
    <source>
        <dbReference type="EMBL" id="KOF03523.1"/>
    </source>
</evidence>
<keyword evidence="1" id="KW-0812">Transmembrane</keyword>
<dbReference type="AlphaFoldDB" id="A0A0L8ALZ8"/>
<reference evidence="4" key="1">
    <citation type="submission" date="2014-11" db="EMBL/GenBank/DDBJ databases">
        <title>Genome sequencing of Roseivirga sp. D-25.</title>
        <authorList>
            <person name="Selvaratnam C."/>
            <person name="Thevarajoo S."/>
            <person name="Goh K.M."/>
            <person name="Eee R."/>
            <person name="Chan K.-G."/>
            <person name="Chong C.S."/>
        </authorList>
    </citation>
    <scope>NUCLEOTIDE SEQUENCE [LARGE SCALE GENOMIC DNA]</scope>
    <source>
        <strain evidence="4">D-25</strain>
    </source>
</reference>
<keyword evidence="4" id="KW-1185">Reference proteome</keyword>
<dbReference type="InterPro" id="IPR052173">
    <property type="entry name" value="Beta-lactam_resp_regulator"/>
</dbReference>
<gene>
    <name evidence="3" type="ORF">OB69_06490</name>
</gene>
<dbReference type="InterPro" id="IPR008756">
    <property type="entry name" value="Peptidase_M56"/>
</dbReference>
<feature type="transmembrane region" description="Helical" evidence="1">
    <location>
        <begin position="34"/>
        <end position="51"/>
    </location>
</feature>
<evidence type="ECO:0000313" key="4">
    <source>
        <dbReference type="Proteomes" id="UP000036908"/>
    </source>
</evidence>
<dbReference type="PATRIC" id="fig|1566026.4.peg.3126"/>
<organism evidence="3 4">
    <name type="scientific">Roseivirga seohaensis subsp. aquiponti</name>
    <dbReference type="NCBI Taxonomy" id="1566026"/>
    <lineage>
        <taxon>Bacteria</taxon>
        <taxon>Pseudomonadati</taxon>
        <taxon>Bacteroidota</taxon>
        <taxon>Cytophagia</taxon>
        <taxon>Cytophagales</taxon>
        <taxon>Roseivirgaceae</taxon>
        <taxon>Roseivirga</taxon>
    </lineage>
</organism>
<dbReference type="RefSeq" id="WP_053222889.1">
    <property type="nucleotide sequence ID" value="NZ_JSVA01000007.1"/>
</dbReference>
<evidence type="ECO:0000256" key="1">
    <source>
        <dbReference type="SAM" id="Phobius"/>
    </source>
</evidence>
<name>A0A0L8ALZ8_9BACT</name>
<dbReference type="Pfam" id="PF05569">
    <property type="entry name" value="Peptidase_M56"/>
    <property type="match status" value="1"/>
</dbReference>
<dbReference type="PANTHER" id="PTHR34978:SF3">
    <property type="entry name" value="SLR0241 PROTEIN"/>
    <property type="match status" value="1"/>
</dbReference>
<keyword evidence="1" id="KW-1133">Transmembrane helix</keyword>